<comment type="caution">
    <text evidence="1">The sequence shown here is derived from an EMBL/GenBank/DDBJ whole genome shotgun (WGS) entry which is preliminary data.</text>
</comment>
<gene>
    <name evidence="1" type="ORF">AGR7A_Cc60062</name>
</gene>
<proteinExistence type="predicted"/>
<dbReference type="EMBL" id="FCNP01000026">
    <property type="protein sequence ID" value="CVI57246.1"/>
    <property type="molecule type" value="Genomic_DNA"/>
</dbReference>
<evidence type="ECO:0000313" key="1">
    <source>
        <dbReference type="EMBL" id="CVI57246.1"/>
    </source>
</evidence>
<dbReference type="AlphaFoldDB" id="A0A1S7TRM8"/>
<organism evidence="1 2">
    <name type="scientific">Agrobacterium deltaense NCPPB 1641</name>
    <dbReference type="NCBI Taxonomy" id="1183425"/>
    <lineage>
        <taxon>Bacteria</taxon>
        <taxon>Pseudomonadati</taxon>
        <taxon>Pseudomonadota</taxon>
        <taxon>Alphaproteobacteria</taxon>
        <taxon>Hyphomicrobiales</taxon>
        <taxon>Rhizobiaceae</taxon>
        <taxon>Rhizobium/Agrobacterium group</taxon>
        <taxon>Agrobacterium</taxon>
    </lineage>
</organism>
<dbReference type="Proteomes" id="UP000192140">
    <property type="component" value="Unassembled WGS sequence"/>
</dbReference>
<accession>A0A1S7TRM8</accession>
<reference evidence="1" key="1">
    <citation type="submission" date="2016-01" db="EMBL/GenBank/DDBJ databases">
        <authorList>
            <person name="Regsiter A."/>
            <person name="william w."/>
        </authorList>
    </citation>
    <scope>NUCLEOTIDE SEQUENCE</scope>
    <source>
        <strain evidence="1">NCPPB 1641</strain>
    </source>
</reference>
<protein>
    <submittedName>
        <fullName evidence="1">Uncharacterized protein</fullName>
    </submittedName>
</protein>
<keyword evidence="2" id="KW-1185">Reference proteome</keyword>
<dbReference type="RefSeq" id="WP_233283545.1">
    <property type="nucleotide sequence ID" value="NZ_LT009775.1"/>
</dbReference>
<sequence>MDEAALTENSIIEGAISNLANSMRIFGETTLHFPGIFKVDREEAIDNVDRAFEMKLETFHTLYDVSKDLFPYFDHADTSLLIAIRNAIHHRNHPLFRTLNHRLHIQDGLQRWGGASFLLASHPTTHGGAIMMSHYVRLDDLDSRLDPAVGSPFLDTFGNSSRAEKRFKLINEGLALPNIRERASRERYPSHQVYLDLLPVSVSAVCKVFKAMKAANVGFTGFDAATYLGPFTSEINVDLAKLGFKRLWLRGFGDIDLIPIPV</sequence>
<name>A0A1S7TRM8_9HYPH</name>
<evidence type="ECO:0000313" key="2">
    <source>
        <dbReference type="Proteomes" id="UP000192140"/>
    </source>
</evidence>